<proteinExistence type="inferred from homology"/>
<feature type="region of interest" description="Important for the catalytic mechanism of dephosphorylation" evidence="14">
    <location>
        <begin position="271"/>
        <end position="276"/>
    </location>
</feature>
<dbReference type="GO" id="GO:0000287">
    <property type="term" value="F:magnesium ion binding"/>
    <property type="evidence" value="ECO:0007669"/>
    <property type="project" value="UniProtKB-UniRule"/>
</dbReference>
<feature type="active site" evidence="14">
    <location>
        <position position="164"/>
    </location>
</feature>
<comment type="caution">
    <text evidence="14">Lacks conserved residue(s) required for the propagation of feature annotation.</text>
</comment>
<evidence type="ECO:0000256" key="11">
    <source>
        <dbReference type="ARBA" id="ARBA00022842"/>
    </source>
</evidence>
<dbReference type="Proteomes" id="UP000463939">
    <property type="component" value="Chromosome"/>
</dbReference>
<comment type="function">
    <text evidence="14">Catalyzes the ATP- as well as the pyrophosphate-dependent phosphorylation of a specific serine residue in HPr, a phosphocarrier protein of the phosphoenolpyruvate-dependent sugar phosphotransferase system (PTS). HprK/P also catalyzes the pyrophosphate-producing, inorganic phosphate-dependent dephosphorylation (phosphorolysis) of seryl-phosphorylated HPr (P-Ser-HPr).</text>
</comment>
<feature type="active site" evidence="14">
    <location>
        <position position="250"/>
    </location>
</feature>
<dbReference type="Gene3D" id="3.40.1390.20">
    <property type="entry name" value="HprK N-terminal domain-like"/>
    <property type="match status" value="1"/>
</dbReference>
<dbReference type="InterPro" id="IPR028979">
    <property type="entry name" value="Ser_kin/Pase_Hpr-like_N_sf"/>
</dbReference>
<keyword evidence="18" id="KW-1185">Reference proteome</keyword>
<dbReference type="FunFam" id="3.40.50.300:FF:000174">
    <property type="entry name" value="HPr kinase/phosphorylase"/>
    <property type="match status" value="1"/>
</dbReference>
<dbReference type="InterPro" id="IPR011126">
    <property type="entry name" value="Hpr_kin/Pase_Hpr_N"/>
</dbReference>
<dbReference type="SUPFAM" id="SSF75138">
    <property type="entry name" value="HprK N-terminal domain-like"/>
    <property type="match status" value="1"/>
</dbReference>
<comment type="similarity">
    <text evidence="3 14">Belongs to the HPrK/P family.</text>
</comment>
<comment type="domain">
    <text evidence="14">The Walker A ATP-binding motif also binds Pi and PPi.</text>
</comment>
<evidence type="ECO:0000256" key="3">
    <source>
        <dbReference type="ARBA" id="ARBA00006883"/>
    </source>
</evidence>
<feature type="domain" description="HPr kinase/phosphorylase C-terminal" evidence="16">
    <location>
        <begin position="135"/>
        <end position="305"/>
    </location>
</feature>
<evidence type="ECO:0000256" key="5">
    <source>
        <dbReference type="ARBA" id="ARBA00022527"/>
    </source>
</evidence>
<reference evidence="18" key="1">
    <citation type="submission" date="2019-11" db="EMBL/GenBank/DDBJ databases">
        <title>Isolation and characterization of a novel species in the genus Sulfuriferula.</title>
        <authorList>
            <person name="Mochizuki J."/>
            <person name="Kojima H."/>
            <person name="Fukui M."/>
        </authorList>
    </citation>
    <scope>NUCLEOTIDE SEQUENCE [LARGE SCALE GENOMIC DNA]</scope>
    <source>
        <strain evidence="18">SGTM</strain>
    </source>
</reference>
<dbReference type="InterPro" id="IPR011104">
    <property type="entry name" value="Hpr_kin/Pase_C"/>
</dbReference>
<dbReference type="EMBL" id="AP021881">
    <property type="protein sequence ID" value="BBP02230.1"/>
    <property type="molecule type" value="Genomic_DNA"/>
</dbReference>
<evidence type="ECO:0000256" key="6">
    <source>
        <dbReference type="ARBA" id="ARBA00022679"/>
    </source>
</evidence>
<keyword evidence="12 14" id="KW-0511">Multifunctional enzyme</keyword>
<feature type="active site" evidence="14">
    <location>
        <position position="143"/>
    </location>
</feature>
<dbReference type="KEGG" id="sniv:SFSGTM_29380"/>
<dbReference type="CDD" id="cd01918">
    <property type="entry name" value="HprK_C"/>
    <property type="match status" value="1"/>
</dbReference>
<dbReference type="GO" id="GO:0000155">
    <property type="term" value="F:phosphorelay sensor kinase activity"/>
    <property type="evidence" value="ECO:0007669"/>
    <property type="project" value="InterPro"/>
</dbReference>
<evidence type="ECO:0000313" key="18">
    <source>
        <dbReference type="Proteomes" id="UP000463939"/>
    </source>
</evidence>
<dbReference type="GO" id="GO:0005524">
    <property type="term" value="F:ATP binding"/>
    <property type="evidence" value="ECO:0007669"/>
    <property type="project" value="UniProtKB-UniRule"/>
</dbReference>
<protein>
    <recommendedName>
        <fullName evidence="14">HPr kinase/phosphorylase</fullName>
        <shortName evidence="14">HPrK/P</shortName>
        <ecNumber evidence="14">2.7.11.-</ecNumber>
        <ecNumber evidence="14">2.7.4.-</ecNumber>
    </recommendedName>
    <alternativeName>
        <fullName evidence="14">HPr(Ser) kinase/phosphorylase</fullName>
    </alternativeName>
</protein>
<evidence type="ECO:0000256" key="7">
    <source>
        <dbReference type="ARBA" id="ARBA00022723"/>
    </source>
</evidence>
<keyword evidence="11 14" id="KW-0460">Magnesium</keyword>
<dbReference type="GO" id="GO:0006109">
    <property type="term" value="P:regulation of carbohydrate metabolic process"/>
    <property type="evidence" value="ECO:0007669"/>
    <property type="project" value="UniProtKB-UniRule"/>
</dbReference>
<feature type="domain" description="HPr(Ser) kinase/phosphorylase N-terminal" evidence="15">
    <location>
        <begin position="6"/>
        <end position="132"/>
    </location>
</feature>
<keyword evidence="6 14" id="KW-0808">Transferase</keyword>
<feature type="binding site" evidence="14">
    <location>
        <position position="165"/>
    </location>
    <ligand>
        <name>Mg(2+)</name>
        <dbReference type="ChEBI" id="CHEBI:18420"/>
    </ligand>
</feature>
<evidence type="ECO:0000256" key="9">
    <source>
        <dbReference type="ARBA" id="ARBA00022777"/>
    </source>
</evidence>
<evidence type="ECO:0000256" key="4">
    <source>
        <dbReference type="ARBA" id="ARBA00011643"/>
    </source>
</evidence>
<comment type="catalytic activity">
    <reaction evidence="13 14">
        <text>[HPr protein]-O-phospho-L-serine + phosphate + H(+) = [HPr protein]-L-serine + diphosphate</text>
        <dbReference type="Rhea" id="RHEA:46604"/>
        <dbReference type="Rhea" id="RHEA-COMP:11602"/>
        <dbReference type="Rhea" id="RHEA-COMP:11603"/>
        <dbReference type="ChEBI" id="CHEBI:15378"/>
        <dbReference type="ChEBI" id="CHEBI:29999"/>
        <dbReference type="ChEBI" id="CHEBI:33019"/>
        <dbReference type="ChEBI" id="CHEBI:43474"/>
        <dbReference type="ChEBI" id="CHEBI:83421"/>
    </reaction>
</comment>
<dbReference type="EC" id="2.7.11.-" evidence="14"/>
<keyword evidence="5 14" id="KW-0723">Serine/threonine-protein kinase</keyword>
<evidence type="ECO:0000256" key="1">
    <source>
        <dbReference type="ARBA" id="ARBA00001120"/>
    </source>
</evidence>
<evidence type="ECO:0000256" key="8">
    <source>
        <dbReference type="ARBA" id="ARBA00022741"/>
    </source>
</evidence>
<comment type="subunit">
    <text evidence="4 14">Homohexamer.</text>
</comment>
<keyword evidence="10 14" id="KW-0067">ATP-binding</keyword>
<dbReference type="Pfam" id="PF02603">
    <property type="entry name" value="Hpr_kinase_N"/>
    <property type="match status" value="1"/>
</dbReference>
<comment type="cofactor">
    <cofactor evidence="2 14">
        <name>Mg(2+)</name>
        <dbReference type="ChEBI" id="CHEBI:18420"/>
    </cofactor>
</comment>
<dbReference type="AlphaFoldDB" id="A0A809SIP2"/>
<dbReference type="GO" id="GO:0004674">
    <property type="term" value="F:protein serine/threonine kinase activity"/>
    <property type="evidence" value="ECO:0007669"/>
    <property type="project" value="UniProtKB-KW"/>
</dbReference>
<comment type="miscellaneous">
    <text evidence="14">Both phosphorylation and phosphorolysis are carried out by the same active site and suggest a common mechanism for both reactions.</text>
</comment>
<evidence type="ECO:0000256" key="12">
    <source>
        <dbReference type="ARBA" id="ARBA00023268"/>
    </source>
</evidence>
<keyword evidence="7 14" id="KW-0479">Metal-binding</keyword>
<evidence type="ECO:0000256" key="14">
    <source>
        <dbReference type="HAMAP-Rule" id="MF_01249"/>
    </source>
</evidence>
<dbReference type="PANTHER" id="PTHR30305">
    <property type="entry name" value="PROTEIN YJDM-RELATED"/>
    <property type="match status" value="1"/>
</dbReference>
<evidence type="ECO:0000256" key="2">
    <source>
        <dbReference type="ARBA" id="ARBA00001946"/>
    </source>
</evidence>
<feature type="binding site" evidence="14">
    <location>
        <position position="207"/>
    </location>
    <ligand>
        <name>Mg(2+)</name>
        <dbReference type="ChEBI" id="CHEBI:18420"/>
    </ligand>
</feature>
<dbReference type="Pfam" id="PF07475">
    <property type="entry name" value="Hpr_kinase_C"/>
    <property type="match status" value="1"/>
</dbReference>
<dbReference type="RefSeq" id="WP_174237427.1">
    <property type="nucleotide sequence ID" value="NZ_AP021881.1"/>
</dbReference>
<dbReference type="SUPFAM" id="SSF53795">
    <property type="entry name" value="PEP carboxykinase-like"/>
    <property type="match status" value="1"/>
</dbReference>
<name>A0A809SIP2_9PROT</name>
<sequence>MINTIPVSKMFADLVVPLDLTWVAGEEGGDKQLIGDTVQKPSLALVGHLNFVHPNRVQVLGCAEMDYLRQLGDAELAQAIDNLFATELAVVIIANGESVPAPLLVAARRTHTPLFTSPQASPELMAVLSHYLTHALADSINVHGVMLEVDGIGVMLTGNSAAGKSELALELITRGHRLVADDVVDLYKVAPAILEAQCPPMLQDFLEVRGLGVLNIRTLFGEPAVKFKKNLKLIVNLQDQTGMPQERISRLDMEATAETILGVEISKVYIPVAAGRNLAVLVEVATRNYILRARGINSAEDFIARQQRFLQANQ</sequence>
<dbReference type="InterPro" id="IPR003755">
    <property type="entry name" value="HPr(Ser)_kin/Pase"/>
</dbReference>
<dbReference type="EC" id="2.7.4.-" evidence="14"/>
<dbReference type="PANTHER" id="PTHR30305:SF1">
    <property type="entry name" value="HPR KINASE_PHOSPHORYLASE"/>
    <property type="match status" value="1"/>
</dbReference>
<evidence type="ECO:0000313" key="17">
    <source>
        <dbReference type="EMBL" id="BBP02230.1"/>
    </source>
</evidence>
<dbReference type="Gene3D" id="3.40.50.300">
    <property type="entry name" value="P-loop containing nucleotide triphosphate hydrolases"/>
    <property type="match status" value="1"/>
</dbReference>
<evidence type="ECO:0000259" key="16">
    <source>
        <dbReference type="Pfam" id="PF07475"/>
    </source>
</evidence>
<comment type="catalytic activity">
    <reaction evidence="1 14">
        <text>[HPr protein]-L-serine + ATP = [HPr protein]-O-phospho-L-serine + ADP + H(+)</text>
        <dbReference type="Rhea" id="RHEA:46600"/>
        <dbReference type="Rhea" id="RHEA-COMP:11602"/>
        <dbReference type="Rhea" id="RHEA-COMP:11603"/>
        <dbReference type="ChEBI" id="CHEBI:15378"/>
        <dbReference type="ChEBI" id="CHEBI:29999"/>
        <dbReference type="ChEBI" id="CHEBI:30616"/>
        <dbReference type="ChEBI" id="CHEBI:83421"/>
        <dbReference type="ChEBI" id="CHEBI:456216"/>
    </reaction>
</comment>
<feature type="active site" description="Proton acceptor; for phosphorylation activity. Proton donor; for dephosphorylation activity" evidence="14">
    <location>
        <position position="182"/>
    </location>
</feature>
<dbReference type="InterPro" id="IPR027417">
    <property type="entry name" value="P-loop_NTPase"/>
</dbReference>
<keyword evidence="8 14" id="KW-0547">Nucleotide-binding</keyword>
<dbReference type="NCBIfam" id="TIGR00679">
    <property type="entry name" value="hpr-ser"/>
    <property type="match status" value="1"/>
</dbReference>
<dbReference type="GO" id="GO:0004712">
    <property type="term" value="F:protein serine/threonine/tyrosine kinase activity"/>
    <property type="evidence" value="ECO:0007669"/>
    <property type="project" value="UniProtKB-UniRule"/>
</dbReference>
<evidence type="ECO:0000256" key="13">
    <source>
        <dbReference type="ARBA" id="ARBA00047657"/>
    </source>
</evidence>
<evidence type="ECO:0000259" key="15">
    <source>
        <dbReference type="Pfam" id="PF02603"/>
    </source>
</evidence>
<feature type="region of interest" description="Important for the catalytic mechanism of both phosphorylation and dephosphorylation" evidence="14">
    <location>
        <begin position="206"/>
        <end position="215"/>
    </location>
</feature>
<dbReference type="HAMAP" id="MF_01249">
    <property type="entry name" value="HPr_kinase"/>
    <property type="match status" value="1"/>
</dbReference>
<gene>
    <name evidence="14 17" type="primary">hprK</name>
    <name evidence="17" type="ORF">SFSGTM_29380</name>
</gene>
<evidence type="ECO:0000256" key="10">
    <source>
        <dbReference type="ARBA" id="ARBA00022840"/>
    </source>
</evidence>
<keyword evidence="9 14" id="KW-0418">Kinase</keyword>
<accession>A0A809SIP2</accession>
<organism evidence="17 18">
    <name type="scientific">Sulfuriferula nivalis</name>
    <dbReference type="NCBI Taxonomy" id="2675298"/>
    <lineage>
        <taxon>Bacteria</taxon>
        <taxon>Pseudomonadati</taxon>
        <taxon>Pseudomonadota</taxon>
        <taxon>Betaproteobacteria</taxon>
        <taxon>Nitrosomonadales</taxon>
        <taxon>Sulfuricellaceae</taxon>
        <taxon>Sulfuriferula</taxon>
    </lineage>
</organism>